<reference evidence="5" key="1">
    <citation type="submission" date="2021-03" db="EMBL/GenBank/DDBJ databases">
        <title>Comamonas denitrificans.</title>
        <authorList>
            <person name="Finster K."/>
        </authorList>
    </citation>
    <scope>NUCLEOTIDE SEQUENCE</scope>
    <source>
        <strain evidence="5">MM2021_4</strain>
    </source>
</reference>
<evidence type="ECO:0000256" key="3">
    <source>
        <dbReference type="PIRSR" id="PIRSR603782-2"/>
    </source>
</evidence>
<evidence type="ECO:0000313" key="5">
    <source>
        <dbReference type="EMBL" id="MBO1248836.1"/>
    </source>
</evidence>
<keyword evidence="4" id="KW-0732">Signal</keyword>
<dbReference type="InterPro" id="IPR003782">
    <property type="entry name" value="SCO1/SenC"/>
</dbReference>
<accession>A0A939KCP9</accession>
<dbReference type="CDD" id="cd02968">
    <property type="entry name" value="SCO"/>
    <property type="match status" value="1"/>
</dbReference>
<name>A0A939KCP9_9BURK</name>
<keyword evidence="2" id="KW-0479">Metal-binding</keyword>
<dbReference type="InterPro" id="IPR036249">
    <property type="entry name" value="Thioredoxin-like_sf"/>
</dbReference>
<comment type="similarity">
    <text evidence="1">Belongs to the SCO1/2 family.</text>
</comment>
<dbReference type="AlphaFoldDB" id="A0A939KCP9"/>
<evidence type="ECO:0000313" key="6">
    <source>
        <dbReference type="Proteomes" id="UP000664731"/>
    </source>
</evidence>
<dbReference type="Proteomes" id="UP000664731">
    <property type="component" value="Unassembled WGS sequence"/>
</dbReference>
<dbReference type="RefSeq" id="WP_207574378.1">
    <property type="nucleotide sequence ID" value="NZ_JAFNME010000004.1"/>
</dbReference>
<feature type="chain" id="PRO_5038086806" evidence="4">
    <location>
        <begin position="20"/>
        <end position="214"/>
    </location>
</feature>
<keyword evidence="6" id="KW-1185">Reference proteome</keyword>
<feature type="signal peptide" evidence="4">
    <location>
        <begin position="1"/>
        <end position="19"/>
    </location>
</feature>
<evidence type="ECO:0000256" key="2">
    <source>
        <dbReference type="PIRSR" id="PIRSR603782-1"/>
    </source>
</evidence>
<feature type="disulfide bond" description="Redox-active" evidence="3">
    <location>
        <begin position="81"/>
        <end position="85"/>
    </location>
</feature>
<keyword evidence="3" id="KW-1015">Disulfide bond</keyword>
<comment type="caution">
    <text evidence="5">The sequence shown here is derived from an EMBL/GenBank/DDBJ whole genome shotgun (WGS) entry which is preliminary data.</text>
</comment>
<evidence type="ECO:0000256" key="4">
    <source>
        <dbReference type="SAM" id="SignalP"/>
    </source>
</evidence>
<feature type="binding site" evidence="2">
    <location>
        <position position="81"/>
    </location>
    <ligand>
        <name>Cu cation</name>
        <dbReference type="ChEBI" id="CHEBI:23378"/>
    </ligand>
</feature>
<dbReference type="EMBL" id="JAFNME010000004">
    <property type="protein sequence ID" value="MBO1248836.1"/>
    <property type="molecule type" value="Genomic_DNA"/>
</dbReference>
<protein>
    <submittedName>
        <fullName evidence="5">SCO family protein</fullName>
    </submittedName>
</protein>
<organism evidence="5 6">
    <name type="scientific">Comamonas denitrificans</name>
    <dbReference type="NCBI Taxonomy" id="117506"/>
    <lineage>
        <taxon>Bacteria</taxon>
        <taxon>Pseudomonadati</taxon>
        <taxon>Pseudomonadota</taxon>
        <taxon>Betaproteobacteria</taxon>
        <taxon>Burkholderiales</taxon>
        <taxon>Comamonadaceae</taxon>
        <taxon>Comamonas</taxon>
    </lineage>
</organism>
<feature type="binding site" evidence="2">
    <location>
        <position position="85"/>
    </location>
    <ligand>
        <name>Cu cation</name>
        <dbReference type="ChEBI" id="CHEBI:23378"/>
    </ligand>
</feature>
<dbReference type="Gene3D" id="3.40.30.10">
    <property type="entry name" value="Glutaredoxin"/>
    <property type="match status" value="1"/>
</dbReference>
<dbReference type="GO" id="GO:0046872">
    <property type="term" value="F:metal ion binding"/>
    <property type="evidence" value="ECO:0007669"/>
    <property type="project" value="UniProtKB-KW"/>
</dbReference>
<proteinExistence type="inferred from homology"/>
<sequence length="214" mass="23008">MLRTVLLSLALLGGGFGAAAWLTHDFQVWTDEGARRLEVALRPVPVPAVTVDGTGIAPSTLPQLLTTPGHVTIADFFYTRCKTVCLTLGSSFAQLQAALAQDNPGVQLLSISFDGGHDTPDLLRHYARPLGADPAIWRFARVANPAEQAALLRQLGVVVIPDGFGDYEHNAALLVFDAQGRMVRVFDLAEQDLALNYARHLARQAQRTSAQGAV</sequence>
<evidence type="ECO:0000256" key="1">
    <source>
        <dbReference type="ARBA" id="ARBA00010996"/>
    </source>
</evidence>
<keyword evidence="2" id="KW-0186">Copper</keyword>
<gene>
    <name evidence="5" type="ORF">J1777_03150</name>
</gene>
<dbReference type="Pfam" id="PF02630">
    <property type="entry name" value="SCO1-SenC"/>
    <property type="match status" value="1"/>
</dbReference>
<dbReference type="SUPFAM" id="SSF52833">
    <property type="entry name" value="Thioredoxin-like"/>
    <property type="match status" value="1"/>
</dbReference>